<feature type="transmembrane region" description="Helical" evidence="5">
    <location>
        <begin position="57"/>
        <end position="74"/>
    </location>
</feature>
<accession>A0A1E3PFW1</accession>
<organism evidence="7 8">
    <name type="scientific">Nadsonia fulvescens var. elongata DSM 6958</name>
    <dbReference type="NCBI Taxonomy" id="857566"/>
    <lineage>
        <taxon>Eukaryota</taxon>
        <taxon>Fungi</taxon>
        <taxon>Dikarya</taxon>
        <taxon>Ascomycota</taxon>
        <taxon>Saccharomycotina</taxon>
        <taxon>Dipodascomycetes</taxon>
        <taxon>Dipodascales</taxon>
        <taxon>Dipodascales incertae sedis</taxon>
        <taxon>Nadsonia</taxon>
    </lineage>
</organism>
<dbReference type="Gene3D" id="1.20.1740.10">
    <property type="entry name" value="Amino acid/polyamine transporter I"/>
    <property type="match status" value="1"/>
</dbReference>
<dbReference type="GO" id="GO:0015171">
    <property type="term" value="F:amino acid transmembrane transporter activity"/>
    <property type="evidence" value="ECO:0007669"/>
    <property type="project" value="TreeGrafter"/>
</dbReference>
<feature type="transmembrane region" description="Helical" evidence="5">
    <location>
        <begin position="149"/>
        <end position="171"/>
    </location>
</feature>
<dbReference type="InterPro" id="IPR050524">
    <property type="entry name" value="APC_YAT"/>
</dbReference>
<keyword evidence="3 5" id="KW-1133">Transmembrane helix</keyword>
<evidence type="ECO:0000256" key="1">
    <source>
        <dbReference type="ARBA" id="ARBA00004141"/>
    </source>
</evidence>
<proteinExistence type="predicted"/>
<evidence type="ECO:0000256" key="4">
    <source>
        <dbReference type="ARBA" id="ARBA00023136"/>
    </source>
</evidence>
<evidence type="ECO:0000313" key="8">
    <source>
        <dbReference type="Proteomes" id="UP000095009"/>
    </source>
</evidence>
<keyword evidence="2 5" id="KW-0812">Transmembrane</keyword>
<dbReference type="Pfam" id="PF00324">
    <property type="entry name" value="AA_permease"/>
    <property type="match status" value="1"/>
</dbReference>
<evidence type="ECO:0000259" key="6">
    <source>
        <dbReference type="Pfam" id="PF00324"/>
    </source>
</evidence>
<keyword evidence="8" id="KW-1185">Reference proteome</keyword>
<dbReference type="EMBL" id="KV454413">
    <property type="protein sequence ID" value="ODQ64094.1"/>
    <property type="molecule type" value="Genomic_DNA"/>
</dbReference>
<feature type="transmembrane region" description="Helical" evidence="5">
    <location>
        <begin position="355"/>
        <end position="374"/>
    </location>
</feature>
<feature type="transmembrane region" description="Helical" evidence="5">
    <location>
        <begin position="25"/>
        <end position="45"/>
    </location>
</feature>
<feature type="domain" description="Amino acid permease/ SLC12A" evidence="6">
    <location>
        <begin position="2"/>
        <end position="380"/>
    </location>
</feature>
<dbReference type="PANTHER" id="PTHR43341:SF39">
    <property type="entry name" value="AMINO ACID TRANSPORTER (EUROFUNG)-RELATED"/>
    <property type="match status" value="1"/>
</dbReference>
<dbReference type="PIRSF" id="PIRSF006060">
    <property type="entry name" value="AA_transporter"/>
    <property type="match status" value="1"/>
</dbReference>
<feature type="transmembrane region" description="Helical" evidence="5">
    <location>
        <begin position="105"/>
        <end position="128"/>
    </location>
</feature>
<gene>
    <name evidence="7" type="ORF">NADFUDRAFT_84103</name>
</gene>
<feature type="transmembrane region" description="Helical" evidence="5">
    <location>
        <begin position="318"/>
        <end position="343"/>
    </location>
</feature>
<protein>
    <recommendedName>
        <fullName evidence="6">Amino acid permease/ SLC12A domain-containing protein</fullName>
    </recommendedName>
</protein>
<dbReference type="AlphaFoldDB" id="A0A1E3PFW1"/>
<dbReference type="STRING" id="857566.A0A1E3PFW1"/>
<sequence length="431" mass="48544">MAICFESTVVVSIIEYWITSVNPGVWITIFLIFSISLNIFAVRYYGECEFVFSSFKVLLIIGLILLSFISMLGGNPKHDRYGFKNWTESGLFHEYLAEGNTGKFLGFWSTLLYAAFASGGPDILALVSGEVINPRVNIPKAAKASYFRVYLFYIVGIFFMITLCSSSNPLLVKAYEENATGAGLSPWVIGIKTVGISGLDSLVNAVILTSAWSCSNAYFFTSTRTLYSMSMAGYAPRFFQKCLKNGVPIYCQVFISLVACISYLSVSNSTVNVLNWFINLCSSAFLVNYALFFVIFIRFRQALSAQGIQETALYHRSFFASIPCALIGLTLLLLIIIFSGFKIFLKGHFSVSGLFTYYFSPVFFFVLVIFWKVYEKTEFKTAETADITSGKAEIDEEERKYLEDKLNGLDPDTKFEVFINKYLPFLRWVLL</sequence>
<dbReference type="GO" id="GO:0016020">
    <property type="term" value="C:membrane"/>
    <property type="evidence" value="ECO:0007669"/>
    <property type="project" value="UniProtKB-SubCell"/>
</dbReference>
<dbReference type="PANTHER" id="PTHR43341">
    <property type="entry name" value="AMINO ACID PERMEASE"/>
    <property type="match status" value="1"/>
</dbReference>
<dbReference type="InterPro" id="IPR004841">
    <property type="entry name" value="AA-permease/SLC12A_dom"/>
</dbReference>
<feature type="transmembrane region" description="Helical" evidence="5">
    <location>
        <begin position="242"/>
        <end position="264"/>
    </location>
</feature>
<evidence type="ECO:0000256" key="2">
    <source>
        <dbReference type="ARBA" id="ARBA00022692"/>
    </source>
</evidence>
<feature type="transmembrane region" description="Helical" evidence="5">
    <location>
        <begin position="276"/>
        <end position="297"/>
    </location>
</feature>
<dbReference type="Proteomes" id="UP000095009">
    <property type="component" value="Unassembled WGS sequence"/>
</dbReference>
<comment type="subcellular location">
    <subcellularLocation>
        <location evidence="1">Membrane</location>
        <topology evidence="1">Multi-pass membrane protein</topology>
    </subcellularLocation>
</comment>
<dbReference type="OrthoDB" id="10062876at2759"/>
<name>A0A1E3PFW1_9ASCO</name>
<keyword evidence="4 5" id="KW-0472">Membrane</keyword>
<evidence type="ECO:0000313" key="7">
    <source>
        <dbReference type="EMBL" id="ODQ64094.1"/>
    </source>
</evidence>
<evidence type="ECO:0000256" key="5">
    <source>
        <dbReference type="SAM" id="Phobius"/>
    </source>
</evidence>
<evidence type="ECO:0000256" key="3">
    <source>
        <dbReference type="ARBA" id="ARBA00022989"/>
    </source>
</evidence>
<reference evidence="7 8" key="1">
    <citation type="journal article" date="2016" name="Proc. Natl. Acad. Sci. U.S.A.">
        <title>Comparative genomics of biotechnologically important yeasts.</title>
        <authorList>
            <person name="Riley R."/>
            <person name="Haridas S."/>
            <person name="Wolfe K.H."/>
            <person name="Lopes M.R."/>
            <person name="Hittinger C.T."/>
            <person name="Goeker M."/>
            <person name="Salamov A.A."/>
            <person name="Wisecaver J.H."/>
            <person name="Long T.M."/>
            <person name="Calvey C.H."/>
            <person name="Aerts A.L."/>
            <person name="Barry K.W."/>
            <person name="Choi C."/>
            <person name="Clum A."/>
            <person name="Coughlan A.Y."/>
            <person name="Deshpande S."/>
            <person name="Douglass A.P."/>
            <person name="Hanson S.J."/>
            <person name="Klenk H.-P."/>
            <person name="LaButti K.M."/>
            <person name="Lapidus A."/>
            <person name="Lindquist E.A."/>
            <person name="Lipzen A.M."/>
            <person name="Meier-Kolthoff J.P."/>
            <person name="Ohm R.A."/>
            <person name="Otillar R.P."/>
            <person name="Pangilinan J.L."/>
            <person name="Peng Y."/>
            <person name="Rokas A."/>
            <person name="Rosa C.A."/>
            <person name="Scheuner C."/>
            <person name="Sibirny A.A."/>
            <person name="Slot J.C."/>
            <person name="Stielow J.B."/>
            <person name="Sun H."/>
            <person name="Kurtzman C.P."/>
            <person name="Blackwell M."/>
            <person name="Grigoriev I.V."/>
            <person name="Jeffries T.W."/>
        </authorList>
    </citation>
    <scope>NUCLEOTIDE SEQUENCE [LARGE SCALE GENOMIC DNA]</scope>
    <source>
        <strain evidence="7 8">DSM 6958</strain>
    </source>
</reference>